<evidence type="ECO:0000256" key="1">
    <source>
        <dbReference type="SAM" id="Coils"/>
    </source>
</evidence>
<feature type="region of interest" description="Disordered" evidence="2">
    <location>
        <begin position="262"/>
        <end position="281"/>
    </location>
</feature>
<organism evidence="4 5">
    <name type="scientific">Helicobacter hepaticus (strain ATCC 51449 / 3B1)</name>
    <dbReference type="NCBI Taxonomy" id="235279"/>
    <lineage>
        <taxon>Bacteria</taxon>
        <taxon>Pseudomonadati</taxon>
        <taxon>Campylobacterota</taxon>
        <taxon>Epsilonproteobacteria</taxon>
        <taxon>Campylobacterales</taxon>
        <taxon>Helicobacteraceae</taxon>
        <taxon>Helicobacter</taxon>
    </lineage>
</organism>
<evidence type="ECO:0000313" key="4">
    <source>
        <dbReference type="EMBL" id="AAP77385.1"/>
    </source>
</evidence>
<feature type="coiled-coil region" evidence="1">
    <location>
        <begin position="164"/>
        <end position="240"/>
    </location>
</feature>
<protein>
    <recommendedName>
        <fullName evidence="3">M23ase beta-sheet core domain-containing protein</fullName>
    </recommendedName>
</protein>
<reference evidence="4 5" key="1">
    <citation type="journal article" date="2003" name="Proc. Natl. Acad. Sci. U.S.A.">
        <title>The complete genome sequence of the carcinogenic bacterium Helicobacter hepaticus.</title>
        <authorList>
            <person name="Suerbaum S."/>
            <person name="Josenhans C."/>
            <person name="Sterzenbach T."/>
            <person name="Drescher B."/>
            <person name="Brandt P."/>
            <person name="Bell M."/>
            <person name="Droege M."/>
            <person name="Fartmann B."/>
            <person name="Fischer H.-P."/>
            <person name="Ge Z."/>
            <person name="Hoerster A."/>
            <person name="Holland R."/>
            <person name="Klein K."/>
            <person name="Koenig J."/>
            <person name="Macko L."/>
            <person name="Mendz G.L."/>
            <person name="Nyakatura G."/>
            <person name="Schauer D.B."/>
            <person name="Shen Z."/>
            <person name="Weber J."/>
            <person name="Frosch M."/>
            <person name="Fox J.G."/>
        </authorList>
    </citation>
    <scope>NUCLEOTIDE SEQUENCE [LARGE SCALE GENOMIC DNA]</scope>
    <source>
        <strain evidence="5">ATCC 51449 / 3B1</strain>
    </source>
</reference>
<keyword evidence="1" id="KW-0175">Coiled coil</keyword>
<dbReference type="KEGG" id="hhe:HH_0788"/>
<evidence type="ECO:0000313" key="5">
    <source>
        <dbReference type="Proteomes" id="UP000002495"/>
    </source>
</evidence>
<dbReference type="HOGENOM" id="CLU_688449_0_0_7"/>
<dbReference type="EMBL" id="AE017125">
    <property type="protein sequence ID" value="AAP77385.1"/>
    <property type="molecule type" value="Genomic_DNA"/>
</dbReference>
<feature type="domain" description="M23ase beta-sheet core" evidence="3">
    <location>
        <begin position="336"/>
        <end position="416"/>
    </location>
</feature>
<keyword evidence="5" id="KW-1185">Reference proteome</keyword>
<dbReference type="Proteomes" id="UP000002495">
    <property type="component" value="Chromosome"/>
</dbReference>
<dbReference type="STRING" id="235279.HH_0788"/>
<dbReference type="InterPro" id="IPR016047">
    <property type="entry name" value="M23ase_b-sheet_dom"/>
</dbReference>
<dbReference type="AlphaFoldDB" id="Q7VI21"/>
<gene>
    <name evidence="4" type="ordered locus">HH_0788</name>
</gene>
<feature type="coiled-coil region" evidence="1">
    <location>
        <begin position="72"/>
        <end position="99"/>
    </location>
</feature>
<dbReference type="Pfam" id="PF01551">
    <property type="entry name" value="Peptidase_M23"/>
    <property type="match status" value="1"/>
</dbReference>
<dbReference type="InterPro" id="IPR011055">
    <property type="entry name" value="Dup_hybrid_motif"/>
</dbReference>
<dbReference type="eggNOG" id="COG4942">
    <property type="taxonomic scope" value="Bacteria"/>
</dbReference>
<dbReference type="Gene3D" id="2.70.70.10">
    <property type="entry name" value="Glucose Permease (Domain IIA)"/>
    <property type="match status" value="1"/>
</dbReference>
<evidence type="ECO:0000259" key="3">
    <source>
        <dbReference type="Pfam" id="PF01551"/>
    </source>
</evidence>
<evidence type="ECO:0000256" key="2">
    <source>
        <dbReference type="SAM" id="MobiDB-lite"/>
    </source>
</evidence>
<accession>Q7VI21</accession>
<feature type="compositionally biased region" description="Polar residues" evidence="2">
    <location>
        <begin position="262"/>
        <end position="276"/>
    </location>
</feature>
<proteinExistence type="predicted"/>
<dbReference type="SUPFAM" id="SSF51261">
    <property type="entry name" value="Duplicated hybrid motif"/>
    <property type="match status" value="1"/>
</dbReference>
<sequence length="423" mass="47828">MYLSSRWFLSLLNKKTCESNMRGFGWIAICAIINICMANIDQDIAKNKDKLATAKSQEKAISKKLDVLGKAINAKNSELTQLGNQINALEKDIEQNQGKSLSQEKSLKDSQKKQNVLVEQKLQIEKQLIKLIAQGIAFNMVISRSADIDSVDGVVQYHIYQILHKNARNSIKTLNAKHNLLNNEIKQISNAISQIQSSIKTQTNKKERLQIAKEQQKATLAKMQTELKTYDQQLKDIVKERKSLDEILSKLNIVKEQKQQGSNQQAFINNQKNPSSIKAPKQFGTSYRDVPTIAYKGAKTFSPLDNYVIEKKFGPYFDPVYKFKIFNAAIMLNPKSPNAPVKNVLDGRIVYAKEAPGLKKVVIIEHNNAIHTIYAYMDKIESSIKTGIPIKKGTIIGKVNERLSFEITQKDKHINPADFIKLN</sequence>
<name>Q7VI21_HELHP</name>
<dbReference type="CDD" id="cd12797">
    <property type="entry name" value="M23_peptidase"/>
    <property type="match status" value="1"/>
</dbReference>